<dbReference type="EMBL" id="UOFG01000108">
    <property type="protein sequence ID" value="VAW60099.1"/>
    <property type="molecule type" value="Genomic_DNA"/>
</dbReference>
<keyword evidence="1" id="KW-1133">Transmembrane helix</keyword>
<keyword evidence="1" id="KW-0472">Membrane</keyword>
<evidence type="ECO:0000256" key="1">
    <source>
        <dbReference type="SAM" id="Phobius"/>
    </source>
</evidence>
<protein>
    <submittedName>
        <fullName evidence="2">Uncharacterized protein</fullName>
    </submittedName>
</protein>
<accession>A0A3B0XET5</accession>
<reference evidence="2" key="1">
    <citation type="submission" date="2018-06" db="EMBL/GenBank/DDBJ databases">
        <authorList>
            <person name="Zhirakovskaya E."/>
        </authorList>
    </citation>
    <scope>NUCLEOTIDE SEQUENCE</scope>
</reference>
<organism evidence="2">
    <name type="scientific">hydrothermal vent metagenome</name>
    <dbReference type="NCBI Taxonomy" id="652676"/>
    <lineage>
        <taxon>unclassified sequences</taxon>
        <taxon>metagenomes</taxon>
        <taxon>ecological metagenomes</taxon>
    </lineage>
</organism>
<feature type="transmembrane region" description="Helical" evidence="1">
    <location>
        <begin position="240"/>
        <end position="257"/>
    </location>
</feature>
<evidence type="ECO:0000313" key="2">
    <source>
        <dbReference type="EMBL" id="VAW60099.1"/>
    </source>
</evidence>
<keyword evidence="1" id="KW-0812">Transmembrane</keyword>
<proteinExistence type="predicted"/>
<dbReference type="AlphaFoldDB" id="A0A3B0XET5"/>
<sequence length="263" mass="27536">MNMKLILKICLVTFAAILSNSNASTHNWGAYTEAFDAETARVDIDGGFGFNSAFSSLGTNIEAQSTLDGASFTPVLSARSSQSLNNVPGSLAFGYALGMQSYTYTGTGPKTYTLNIALNGAISGDASVRAQVDLRTNISTFAEILAGGSDCTNASPGSINLRNLPAVVCGTDFGSSDLVISSGNTSLFDELIFTLNEGDTFILLAQLNATSYPFGSADASNAFTMNFDDDSNLVLSSVPLPAPVWLFVSGLIALASIKLRKNR</sequence>
<name>A0A3B0XET5_9ZZZZ</name>
<gene>
    <name evidence="2" type="ORF">MNBD_GAMMA11-1186</name>
</gene>